<comment type="cofactor">
    <cofactor evidence="1 7">
        <name>FAD</name>
        <dbReference type="ChEBI" id="CHEBI:57692"/>
    </cofactor>
</comment>
<evidence type="ECO:0000259" key="10">
    <source>
        <dbReference type="Pfam" id="PF02771"/>
    </source>
</evidence>
<dbReference type="PANTHER" id="PTHR43884">
    <property type="entry name" value="ACYL-COA DEHYDROGENASE"/>
    <property type="match status" value="1"/>
</dbReference>
<dbReference type="GO" id="GO:0003995">
    <property type="term" value="F:acyl-CoA dehydrogenase activity"/>
    <property type="evidence" value="ECO:0007669"/>
    <property type="project" value="InterPro"/>
</dbReference>
<evidence type="ECO:0000259" key="8">
    <source>
        <dbReference type="Pfam" id="PF00441"/>
    </source>
</evidence>
<evidence type="ECO:0000259" key="9">
    <source>
        <dbReference type="Pfam" id="PF02770"/>
    </source>
</evidence>
<dbReference type="Gene3D" id="1.10.540.10">
    <property type="entry name" value="Acyl-CoA dehydrogenase/oxidase, N-terminal domain"/>
    <property type="match status" value="1"/>
</dbReference>
<evidence type="ECO:0000256" key="2">
    <source>
        <dbReference type="ARBA" id="ARBA00009347"/>
    </source>
</evidence>
<dbReference type="Gene3D" id="1.20.140.10">
    <property type="entry name" value="Butyryl-CoA Dehydrogenase, subunit A, domain 3"/>
    <property type="match status" value="1"/>
</dbReference>
<dbReference type="EMBL" id="OJIN01000061">
    <property type="protein sequence ID" value="SPD72800.1"/>
    <property type="molecule type" value="Genomic_DNA"/>
</dbReference>
<dbReference type="PROSITE" id="PS00073">
    <property type="entry name" value="ACYL_COA_DH_2"/>
    <property type="match status" value="1"/>
</dbReference>
<reference evidence="11" key="1">
    <citation type="submission" date="2018-01" db="EMBL/GenBank/DDBJ databases">
        <authorList>
            <person name="Regsiter A."/>
            <person name="William W."/>
        </authorList>
    </citation>
    <scope>NUCLEOTIDE SEQUENCE</scope>
    <source>
        <strain evidence="11">TRIP AH-1</strain>
    </source>
</reference>
<dbReference type="PANTHER" id="PTHR43884:SF12">
    <property type="entry name" value="ISOVALERYL-COA DEHYDROGENASE, MITOCHONDRIAL-RELATED"/>
    <property type="match status" value="1"/>
</dbReference>
<dbReference type="SUPFAM" id="SSF47203">
    <property type="entry name" value="Acyl-CoA dehydrogenase C-terminal domain-like"/>
    <property type="match status" value="1"/>
</dbReference>
<feature type="domain" description="Acyl-CoA dehydrogenase/oxidase C-terminal" evidence="8">
    <location>
        <begin position="230"/>
        <end position="371"/>
    </location>
</feature>
<keyword evidence="6 7" id="KW-0560">Oxidoreductase</keyword>
<dbReference type="Pfam" id="PF00441">
    <property type="entry name" value="Acyl-CoA_dh_1"/>
    <property type="match status" value="1"/>
</dbReference>
<sequence length="381" mass="41813">MDFSLSAEQKDIIKAAREFAQGEFPDVARDFDRDETFDENIWKEACELGFVGIFVPERYDGAEYGFFEHCLVTEEFWAVEPGIGQAILSTTLGAEIISLFGSDEQKRLVLPRLVAGKEAVGVAIAEPGGDWDVAAAKTTAIKDGENWLINGSKTFVPNGASARFVLVYCDLLPDRVQGDGRYGFILVPTDSEGYSAEKIHGKMGLRAAHTSTVNFNGVRVPLKNLVGKEGEGVRQLGSYLDRLRLTMCAQAVGLSRAALKEMIQHTAGRHIFGVPLNSFQVTQFKIANMAVRIKAAKNLYYEAAWGMDQGRTDSNLIAMAKQFCAETAVYCADEALQAHGGYGYIDEYKVQRLYRDAKALDIMEGAKEMELISGVMDLGVA</sequence>
<dbReference type="InterPro" id="IPR036250">
    <property type="entry name" value="AcylCo_DH-like_C"/>
</dbReference>
<comment type="subunit">
    <text evidence="3">Homotetramer.</text>
</comment>
<keyword evidence="5 7" id="KW-0274">FAD</keyword>
<dbReference type="Pfam" id="PF02771">
    <property type="entry name" value="Acyl-CoA_dh_N"/>
    <property type="match status" value="1"/>
</dbReference>
<dbReference type="InterPro" id="IPR009075">
    <property type="entry name" value="AcylCo_DH/oxidase_C"/>
</dbReference>
<evidence type="ECO:0000256" key="5">
    <source>
        <dbReference type="ARBA" id="ARBA00022827"/>
    </source>
</evidence>
<name>A0A445MTK4_9BACT</name>
<dbReference type="PIRSF" id="PIRSF016578">
    <property type="entry name" value="HsaA"/>
    <property type="match status" value="1"/>
</dbReference>
<accession>A0A445MTK4</accession>
<dbReference type="InterPro" id="IPR009100">
    <property type="entry name" value="AcylCoA_DH/oxidase_NM_dom_sf"/>
</dbReference>
<dbReference type="InterPro" id="IPR006091">
    <property type="entry name" value="Acyl-CoA_Oxase/DH_mid-dom"/>
</dbReference>
<evidence type="ECO:0000313" key="11">
    <source>
        <dbReference type="EMBL" id="SPD72800.1"/>
    </source>
</evidence>
<keyword evidence="4 7" id="KW-0285">Flavoprotein</keyword>
<dbReference type="InterPro" id="IPR006089">
    <property type="entry name" value="Acyl-CoA_DH_CS"/>
</dbReference>
<evidence type="ECO:0000256" key="7">
    <source>
        <dbReference type="RuleBase" id="RU362125"/>
    </source>
</evidence>
<dbReference type="InterPro" id="IPR037069">
    <property type="entry name" value="AcylCoA_DH/ox_N_sf"/>
</dbReference>
<dbReference type="InterPro" id="IPR013786">
    <property type="entry name" value="AcylCoA_DH/ox_N"/>
</dbReference>
<protein>
    <submittedName>
        <fullName evidence="11">Putative acyl-CoA dehydrogenase</fullName>
    </submittedName>
</protein>
<evidence type="ECO:0000256" key="1">
    <source>
        <dbReference type="ARBA" id="ARBA00001974"/>
    </source>
</evidence>
<proteinExistence type="inferred from homology"/>
<feature type="domain" description="Acyl-CoA oxidase/dehydrogenase middle" evidence="9">
    <location>
        <begin position="122"/>
        <end position="218"/>
    </location>
</feature>
<comment type="similarity">
    <text evidence="2 7">Belongs to the acyl-CoA dehydrogenase family.</text>
</comment>
<evidence type="ECO:0000256" key="4">
    <source>
        <dbReference type="ARBA" id="ARBA00022630"/>
    </source>
</evidence>
<evidence type="ECO:0000256" key="3">
    <source>
        <dbReference type="ARBA" id="ARBA00011881"/>
    </source>
</evidence>
<organism evidence="11">
    <name type="scientific">uncultured Desulfobacterium sp</name>
    <dbReference type="NCBI Taxonomy" id="201089"/>
    <lineage>
        <taxon>Bacteria</taxon>
        <taxon>Pseudomonadati</taxon>
        <taxon>Thermodesulfobacteriota</taxon>
        <taxon>Desulfobacteria</taxon>
        <taxon>Desulfobacterales</taxon>
        <taxon>Desulfobacteriaceae</taxon>
        <taxon>Desulfobacterium</taxon>
        <taxon>environmental samples</taxon>
    </lineage>
</organism>
<dbReference type="FunFam" id="1.20.140.10:FF:000001">
    <property type="entry name" value="Acyl-CoA dehydrogenase"/>
    <property type="match status" value="1"/>
</dbReference>
<feature type="domain" description="Acyl-CoA dehydrogenase/oxidase N-terminal" evidence="10">
    <location>
        <begin position="6"/>
        <end position="117"/>
    </location>
</feature>
<dbReference type="Pfam" id="PF02770">
    <property type="entry name" value="Acyl-CoA_dh_M"/>
    <property type="match status" value="1"/>
</dbReference>
<dbReference type="Gene3D" id="2.40.110.10">
    <property type="entry name" value="Butyryl-CoA Dehydrogenase, subunit A, domain 2"/>
    <property type="match status" value="1"/>
</dbReference>
<dbReference type="GO" id="GO:0050660">
    <property type="term" value="F:flavin adenine dinucleotide binding"/>
    <property type="evidence" value="ECO:0007669"/>
    <property type="project" value="InterPro"/>
</dbReference>
<dbReference type="SUPFAM" id="SSF56645">
    <property type="entry name" value="Acyl-CoA dehydrogenase NM domain-like"/>
    <property type="match status" value="1"/>
</dbReference>
<dbReference type="AlphaFoldDB" id="A0A445MTK4"/>
<gene>
    <name evidence="11" type="ORF">PITCH_A1530030</name>
</gene>
<dbReference type="InterPro" id="IPR046373">
    <property type="entry name" value="Acyl-CoA_Oxase/DH_mid-dom_sf"/>
</dbReference>
<evidence type="ECO:0000256" key="6">
    <source>
        <dbReference type="ARBA" id="ARBA00023002"/>
    </source>
</evidence>